<dbReference type="Proteomes" id="UP000593561">
    <property type="component" value="Unassembled WGS sequence"/>
</dbReference>
<sequence>MMLGTPRLSALDEDKEHLASAIDKCQNNFSHYQIQAGIDLMAKAKYLFQQKDYKFKTDGRRILAFHSGIKEENDEESIRLLKRLADMEIEDFSYDILEKIRHTWETCH</sequence>
<organism evidence="1 2">
    <name type="scientific">Gossypium davidsonii</name>
    <name type="common">Davidson's cotton</name>
    <name type="synonym">Gossypium klotzschianum subsp. davidsonii</name>
    <dbReference type="NCBI Taxonomy" id="34287"/>
    <lineage>
        <taxon>Eukaryota</taxon>
        <taxon>Viridiplantae</taxon>
        <taxon>Streptophyta</taxon>
        <taxon>Embryophyta</taxon>
        <taxon>Tracheophyta</taxon>
        <taxon>Spermatophyta</taxon>
        <taxon>Magnoliopsida</taxon>
        <taxon>eudicotyledons</taxon>
        <taxon>Gunneridae</taxon>
        <taxon>Pentapetalae</taxon>
        <taxon>rosids</taxon>
        <taxon>malvids</taxon>
        <taxon>Malvales</taxon>
        <taxon>Malvaceae</taxon>
        <taxon>Malvoideae</taxon>
        <taxon>Gossypium</taxon>
    </lineage>
</organism>
<comment type="caution">
    <text evidence="1">The sequence shown here is derived from an EMBL/GenBank/DDBJ whole genome shotgun (WGS) entry which is preliminary data.</text>
</comment>
<keyword evidence="2" id="KW-1185">Reference proteome</keyword>
<gene>
    <name evidence="1" type="ORF">Godav_010066</name>
</gene>
<evidence type="ECO:0000313" key="2">
    <source>
        <dbReference type="Proteomes" id="UP000593561"/>
    </source>
</evidence>
<name>A0A7J8SFT3_GOSDV</name>
<dbReference type="EMBL" id="JABFAC010000009">
    <property type="protein sequence ID" value="MBA0624775.1"/>
    <property type="molecule type" value="Genomic_DNA"/>
</dbReference>
<protein>
    <submittedName>
        <fullName evidence="1">Uncharacterized protein</fullName>
    </submittedName>
</protein>
<accession>A0A7J8SFT3</accession>
<evidence type="ECO:0000313" key="1">
    <source>
        <dbReference type="EMBL" id="MBA0624775.1"/>
    </source>
</evidence>
<dbReference type="AlphaFoldDB" id="A0A7J8SFT3"/>
<reference evidence="1 2" key="1">
    <citation type="journal article" date="2019" name="Genome Biol. Evol.">
        <title>Insights into the evolution of the New World diploid cottons (Gossypium, subgenus Houzingenia) based on genome sequencing.</title>
        <authorList>
            <person name="Grover C.E."/>
            <person name="Arick M.A. 2nd"/>
            <person name="Thrash A."/>
            <person name="Conover J.L."/>
            <person name="Sanders W.S."/>
            <person name="Peterson D.G."/>
            <person name="Frelichowski J.E."/>
            <person name="Scheffler J.A."/>
            <person name="Scheffler B.E."/>
            <person name="Wendel J.F."/>
        </authorList>
    </citation>
    <scope>NUCLEOTIDE SEQUENCE [LARGE SCALE GENOMIC DNA]</scope>
    <source>
        <strain evidence="1">27</strain>
        <tissue evidence="1">Leaf</tissue>
    </source>
</reference>
<proteinExistence type="predicted"/>